<dbReference type="SUPFAM" id="SSF46689">
    <property type="entry name" value="Homeodomain-like"/>
    <property type="match status" value="1"/>
</dbReference>
<dbReference type="InterPro" id="IPR036271">
    <property type="entry name" value="Tet_transcr_reg_TetR-rel_C_sf"/>
</dbReference>
<dbReference type="OrthoDB" id="116240at2"/>
<evidence type="ECO:0000256" key="3">
    <source>
        <dbReference type="ARBA" id="ARBA00023163"/>
    </source>
</evidence>
<name>A0A0K6INL0_9PROT</name>
<dbReference type="PRINTS" id="PR00455">
    <property type="entry name" value="HTHTETR"/>
</dbReference>
<dbReference type="FunFam" id="1.10.10.60:FF:000141">
    <property type="entry name" value="TetR family transcriptional regulator"/>
    <property type="match status" value="1"/>
</dbReference>
<dbReference type="Gene3D" id="1.10.10.60">
    <property type="entry name" value="Homeodomain-like"/>
    <property type="match status" value="1"/>
</dbReference>
<evidence type="ECO:0000256" key="2">
    <source>
        <dbReference type="ARBA" id="ARBA00023125"/>
    </source>
</evidence>
<dbReference type="InterPro" id="IPR050109">
    <property type="entry name" value="HTH-type_TetR-like_transc_reg"/>
</dbReference>
<dbReference type="InterPro" id="IPR001647">
    <property type="entry name" value="HTH_TetR"/>
</dbReference>
<dbReference type="Proteomes" id="UP000182108">
    <property type="component" value="Unassembled WGS sequence"/>
</dbReference>
<dbReference type="SUPFAM" id="SSF48498">
    <property type="entry name" value="Tetracyclin repressor-like, C-terminal domain"/>
    <property type="match status" value="1"/>
</dbReference>
<dbReference type="EMBL" id="CYHH01000001">
    <property type="protein sequence ID" value="CUB04700.1"/>
    <property type="molecule type" value="Genomic_DNA"/>
</dbReference>
<feature type="DNA-binding region" description="H-T-H motif" evidence="4">
    <location>
        <begin position="25"/>
        <end position="44"/>
    </location>
</feature>
<accession>A0A0K6INL0</accession>
<dbReference type="PANTHER" id="PTHR30055">
    <property type="entry name" value="HTH-TYPE TRANSCRIPTIONAL REGULATOR RUTR"/>
    <property type="match status" value="1"/>
</dbReference>
<dbReference type="InterPro" id="IPR039536">
    <property type="entry name" value="TetR_C_Proteobacteria"/>
</dbReference>
<dbReference type="Pfam" id="PF14246">
    <property type="entry name" value="TetR_C_7"/>
    <property type="match status" value="1"/>
</dbReference>
<evidence type="ECO:0000259" key="5">
    <source>
        <dbReference type="PROSITE" id="PS50977"/>
    </source>
</evidence>
<protein>
    <submittedName>
        <fullName evidence="6">Transcriptional regulator, TetR family</fullName>
    </submittedName>
</protein>
<evidence type="ECO:0000313" key="7">
    <source>
        <dbReference type="Proteomes" id="UP000182108"/>
    </source>
</evidence>
<keyword evidence="2 4" id="KW-0238">DNA-binding</keyword>
<dbReference type="RefSeq" id="WP_072247867.1">
    <property type="nucleotide sequence ID" value="NZ_CYHH01000001.1"/>
</dbReference>
<keyword evidence="1" id="KW-0805">Transcription regulation</keyword>
<dbReference type="GO" id="GO:0003700">
    <property type="term" value="F:DNA-binding transcription factor activity"/>
    <property type="evidence" value="ECO:0007669"/>
    <property type="project" value="TreeGrafter"/>
</dbReference>
<dbReference type="Gene3D" id="1.10.357.10">
    <property type="entry name" value="Tetracycline Repressor, domain 2"/>
    <property type="match status" value="1"/>
</dbReference>
<dbReference type="AlphaFoldDB" id="A0A0K6INL0"/>
<keyword evidence="3" id="KW-0804">Transcription</keyword>
<sequence length="210" mass="23497">MSDDTRRKILEAAADVFAERGYRASLDEIVRRAGVAKQTVYHYFPSKDKLFARAAEMMGEGILVTLAPHEAETLADTLRRFACALRERILAEPCIALHRLLVAEAPRFPDLARTIYEAGLGETIRHLAALLARAMKAGQLRHDDPLFAAELLVGMLTSAERTRRLYEAQRPDDMQPETADRIVSLFLHAYRAEEPIKSTDSPSPPRSTTP</sequence>
<reference evidence="7" key="1">
    <citation type="submission" date="2015-08" db="EMBL/GenBank/DDBJ databases">
        <authorList>
            <person name="Babu N.S."/>
            <person name="Beckwith C.J."/>
            <person name="Beseler K.G."/>
            <person name="Brison A."/>
            <person name="Carone J.V."/>
            <person name="Caskin T.P."/>
            <person name="Diamond M."/>
            <person name="Durham M.E."/>
            <person name="Foxe J.M."/>
            <person name="Go M."/>
            <person name="Henderson B.A."/>
            <person name="Jones I.B."/>
            <person name="McGettigan J.A."/>
            <person name="Micheletti S.J."/>
            <person name="Nasrallah M.E."/>
            <person name="Ortiz D."/>
            <person name="Piller C.R."/>
            <person name="Privatt S.R."/>
            <person name="Schneider S.L."/>
            <person name="Sharp S."/>
            <person name="Smith T.C."/>
            <person name="Stanton J.D."/>
            <person name="Ullery H.E."/>
            <person name="Wilson R.J."/>
            <person name="Serrano M.G."/>
            <person name="Buck G."/>
            <person name="Lee V."/>
            <person name="Wang Y."/>
            <person name="Carvalho R."/>
            <person name="Voegtly L."/>
            <person name="Shi R."/>
            <person name="Duckworth R."/>
            <person name="Johnson A."/>
            <person name="Loviza R."/>
            <person name="Walstead R."/>
            <person name="Shah Z."/>
            <person name="Kiflezghi M."/>
            <person name="Wade K."/>
            <person name="Ball S.L."/>
            <person name="Bradley K.W."/>
            <person name="Asai D.J."/>
            <person name="Bowman C.A."/>
            <person name="Russell D.A."/>
            <person name="Pope W.H."/>
            <person name="Jacobs-Sera D."/>
            <person name="Hendrix R.W."/>
            <person name="Hatfull G.F."/>
        </authorList>
    </citation>
    <scope>NUCLEOTIDE SEQUENCE [LARGE SCALE GENOMIC DNA]</scope>
    <source>
        <strain evidence="7">JCM 19170</strain>
    </source>
</reference>
<dbReference type="GO" id="GO:0000976">
    <property type="term" value="F:transcription cis-regulatory region binding"/>
    <property type="evidence" value="ECO:0007669"/>
    <property type="project" value="TreeGrafter"/>
</dbReference>
<proteinExistence type="predicted"/>
<dbReference type="Pfam" id="PF00440">
    <property type="entry name" value="TetR_N"/>
    <property type="match status" value="1"/>
</dbReference>
<keyword evidence="7" id="KW-1185">Reference proteome</keyword>
<evidence type="ECO:0000313" key="6">
    <source>
        <dbReference type="EMBL" id="CUB04700.1"/>
    </source>
</evidence>
<evidence type="ECO:0000256" key="4">
    <source>
        <dbReference type="PROSITE-ProRule" id="PRU00335"/>
    </source>
</evidence>
<gene>
    <name evidence="6" type="ORF">Ga0061068_10137</name>
</gene>
<dbReference type="PANTHER" id="PTHR30055:SF153">
    <property type="entry name" value="HTH-TYPE TRANSCRIPTIONAL REPRESSOR RV3405C"/>
    <property type="match status" value="1"/>
</dbReference>
<dbReference type="InterPro" id="IPR009057">
    <property type="entry name" value="Homeodomain-like_sf"/>
</dbReference>
<dbReference type="PROSITE" id="PS50977">
    <property type="entry name" value="HTH_TETR_2"/>
    <property type="match status" value="1"/>
</dbReference>
<evidence type="ECO:0000256" key="1">
    <source>
        <dbReference type="ARBA" id="ARBA00023015"/>
    </source>
</evidence>
<feature type="domain" description="HTH tetR-type" evidence="5">
    <location>
        <begin position="3"/>
        <end position="62"/>
    </location>
</feature>
<organism evidence="6 7">
    <name type="scientific">Tepidiphilus thermophilus</name>
    <dbReference type="NCBI Taxonomy" id="876478"/>
    <lineage>
        <taxon>Bacteria</taxon>
        <taxon>Pseudomonadati</taxon>
        <taxon>Pseudomonadota</taxon>
        <taxon>Hydrogenophilia</taxon>
        <taxon>Hydrogenophilales</taxon>
        <taxon>Hydrogenophilaceae</taxon>
        <taxon>Tepidiphilus</taxon>
    </lineage>
</organism>